<reference evidence="2" key="2">
    <citation type="submission" date="2023-05" db="EMBL/GenBank/DDBJ databases">
        <authorList>
            <consortium name="Lawrence Berkeley National Laboratory"/>
            <person name="Steindorff A."/>
            <person name="Hensen N."/>
            <person name="Bonometti L."/>
            <person name="Westerberg I."/>
            <person name="Brannstrom I.O."/>
            <person name="Guillou S."/>
            <person name="Cros-Aarteil S."/>
            <person name="Calhoun S."/>
            <person name="Haridas S."/>
            <person name="Kuo A."/>
            <person name="Mondo S."/>
            <person name="Pangilinan J."/>
            <person name="Riley R."/>
            <person name="Labutti K."/>
            <person name="Andreopoulos B."/>
            <person name="Lipzen A."/>
            <person name="Chen C."/>
            <person name="Yanf M."/>
            <person name="Daum C."/>
            <person name="Ng V."/>
            <person name="Clum A."/>
            <person name="Ohm R."/>
            <person name="Martin F."/>
            <person name="Silar P."/>
            <person name="Natvig D."/>
            <person name="Lalanne C."/>
            <person name="Gautier V."/>
            <person name="Ament-Velasquez S.L."/>
            <person name="Kruys A."/>
            <person name="Hutchinson M.I."/>
            <person name="Powell A.J."/>
            <person name="Barry K."/>
            <person name="Miller A.N."/>
            <person name="Grigoriev I.V."/>
            <person name="Debuchy R."/>
            <person name="Gladieux P."/>
            <person name="Thoren M.H."/>
            <person name="Johannesson H."/>
        </authorList>
    </citation>
    <scope>NUCLEOTIDE SEQUENCE</scope>
    <source>
        <strain evidence="2">CBS 892.96</strain>
    </source>
</reference>
<feature type="region of interest" description="Disordered" evidence="1">
    <location>
        <begin position="702"/>
        <end position="757"/>
    </location>
</feature>
<evidence type="ECO:0000313" key="2">
    <source>
        <dbReference type="EMBL" id="KAK4178885.1"/>
    </source>
</evidence>
<dbReference type="Proteomes" id="UP001302321">
    <property type="component" value="Unassembled WGS sequence"/>
</dbReference>
<comment type="caution">
    <text evidence="2">The sequence shown here is derived from an EMBL/GenBank/DDBJ whole genome shotgun (WGS) entry which is preliminary data.</text>
</comment>
<keyword evidence="3" id="KW-1185">Reference proteome</keyword>
<feature type="compositionally biased region" description="Pro residues" evidence="1">
    <location>
        <begin position="842"/>
        <end position="854"/>
    </location>
</feature>
<evidence type="ECO:0000256" key="1">
    <source>
        <dbReference type="SAM" id="MobiDB-lite"/>
    </source>
</evidence>
<dbReference type="EMBL" id="MU866128">
    <property type="protein sequence ID" value="KAK4178885.1"/>
    <property type="molecule type" value="Genomic_DNA"/>
</dbReference>
<dbReference type="AlphaFoldDB" id="A0AAN7AAA8"/>
<gene>
    <name evidence="2" type="ORF">QBC36DRAFT_376418</name>
</gene>
<organism evidence="2 3">
    <name type="scientific">Triangularia setosa</name>
    <dbReference type="NCBI Taxonomy" id="2587417"/>
    <lineage>
        <taxon>Eukaryota</taxon>
        <taxon>Fungi</taxon>
        <taxon>Dikarya</taxon>
        <taxon>Ascomycota</taxon>
        <taxon>Pezizomycotina</taxon>
        <taxon>Sordariomycetes</taxon>
        <taxon>Sordariomycetidae</taxon>
        <taxon>Sordariales</taxon>
        <taxon>Podosporaceae</taxon>
        <taxon>Triangularia</taxon>
    </lineage>
</organism>
<feature type="compositionally biased region" description="Polar residues" evidence="1">
    <location>
        <begin position="747"/>
        <end position="757"/>
    </location>
</feature>
<reference evidence="2" key="1">
    <citation type="journal article" date="2023" name="Mol. Phylogenet. Evol.">
        <title>Genome-scale phylogeny and comparative genomics of the fungal order Sordariales.</title>
        <authorList>
            <person name="Hensen N."/>
            <person name="Bonometti L."/>
            <person name="Westerberg I."/>
            <person name="Brannstrom I.O."/>
            <person name="Guillou S."/>
            <person name="Cros-Aarteil S."/>
            <person name="Calhoun S."/>
            <person name="Haridas S."/>
            <person name="Kuo A."/>
            <person name="Mondo S."/>
            <person name="Pangilinan J."/>
            <person name="Riley R."/>
            <person name="LaButti K."/>
            <person name="Andreopoulos B."/>
            <person name="Lipzen A."/>
            <person name="Chen C."/>
            <person name="Yan M."/>
            <person name="Daum C."/>
            <person name="Ng V."/>
            <person name="Clum A."/>
            <person name="Steindorff A."/>
            <person name="Ohm R.A."/>
            <person name="Martin F."/>
            <person name="Silar P."/>
            <person name="Natvig D.O."/>
            <person name="Lalanne C."/>
            <person name="Gautier V."/>
            <person name="Ament-Velasquez S.L."/>
            <person name="Kruys A."/>
            <person name="Hutchinson M.I."/>
            <person name="Powell A.J."/>
            <person name="Barry K."/>
            <person name="Miller A.N."/>
            <person name="Grigoriev I.V."/>
            <person name="Debuchy R."/>
            <person name="Gladieux P."/>
            <person name="Hiltunen Thoren M."/>
            <person name="Johannesson H."/>
        </authorList>
    </citation>
    <scope>NUCLEOTIDE SEQUENCE</scope>
    <source>
        <strain evidence="2">CBS 892.96</strain>
    </source>
</reference>
<evidence type="ECO:0000313" key="3">
    <source>
        <dbReference type="Proteomes" id="UP001302321"/>
    </source>
</evidence>
<name>A0AAN7AAA8_9PEZI</name>
<proteinExistence type="predicted"/>
<protein>
    <submittedName>
        <fullName evidence="2">Uncharacterized protein</fullName>
    </submittedName>
</protein>
<sequence length="925" mass="101098">MGSLTLTAADPLAAMSEVQLIIHAPPDFPEFSEILGVCGVPSKYATSNKYAWMVADFLAFKVGCYRLGRRADQTWLSSLDLQYFVENISTKVNAGAGTAMHEKIFGPKEDHITTIPEDNAGFITALFTQIGNSAKSAISKNIPLVIFMFAPVTPEHDICVDFGDKRFLTTEEICRTIEEVTGSSGLPVTLLTPSAFTGGWNCRPNLMGPARCSESKAMEMMARSSGGAFADTFMKIFTSRQSPLLALEHQDAARYEDLMPLSPTVEQKNFLHHLQDQIHEVLEHRFSPFAQRHTVVVDGPDPWEILAPRTGLALGDWGPRFSDRPPYQALRHVEYFGEAFGGERNSQFFHLCYLIDIELSTCPGDWNKKTAGMTQELFRGFTEHPDPDDDHFKQVFDALDYRASSMKLAHCVAKALRLSMPGNLKCRYWNDGYDQDDAFYKRHAAAFGEAHNLFDQVAVHPRERRHDYKVVRFLRASRWLSACIAMKFARDSTHTANVKDFVGSSVASLLTQIKDLQLGLLLQDKDVLKASSRWLAAIGYGDSRNTEIPGAIDASTTSPKVFVPSPVTPIYVDKGKGKVVAKVGEPQPLWFKNQSPVYPIQKAQVNARYVDRVFSGDGNGGEFALQQALLNEAELDKAKEKPITGPVQQQFKALNSIHQPVPAAPSPLRTVVQSVHAPRVNYLATLASSKQVATPIPEITYTSTAKPDTKPATGPVDDYVPTPAATPAPKSPGANTGVSAVAPPAQPVQTNAPVSVPTDFNNRVSGRDAIVQNLAEKVLTQPDQVKDYVAQLFEDAMKVALSRVNISAETSVPAVPSVCPRATSVAQPAQCTTVEAQGVNNPTPPRSPVQPTPLSPIQKSSQRAVGIQLEDTSAEPEVAKEASPEAKLSGILVVPQARPSTDAALKLASHEDFWARAASMTHRKY</sequence>
<feature type="region of interest" description="Disordered" evidence="1">
    <location>
        <begin position="836"/>
        <end position="865"/>
    </location>
</feature>
<accession>A0AAN7AAA8</accession>